<reference evidence="1 2" key="1">
    <citation type="submission" date="2016-06" db="EMBL/GenBank/DDBJ databases">
        <authorList>
            <person name="Kjaerup R.B."/>
            <person name="Dalgaard T.S."/>
            <person name="Juul-Madsen H.R."/>
        </authorList>
    </citation>
    <scope>NUCLEOTIDE SEQUENCE [LARGE SCALE GENOMIC DNA]</scope>
</reference>
<dbReference type="Proteomes" id="UP000215127">
    <property type="component" value="Chromosome 6"/>
</dbReference>
<organism evidence="1 2">
    <name type="scientific">Zymoseptoria tritici (strain ST99CH_3D7)</name>
    <dbReference type="NCBI Taxonomy" id="1276538"/>
    <lineage>
        <taxon>Eukaryota</taxon>
        <taxon>Fungi</taxon>
        <taxon>Dikarya</taxon>
        <taxon>Ascomycota</taxon>
        <taxon>Pezizomycotina</taxon>
        <taxon>Dothideomycetes</taxon>
        <taxon>Dothideomycetidae</taxon>
        <taxon>Mycosphaerellales</taxon>
        <taxon>Mycosphaerellaceae</taxon>
        <taxon>Zymoseptoria</taxon>
    </lineage>
</organism>
<evidence type="ECO:0000313" key="1">
    <source>
        <dbReference type="EMBL" id="SMQ51834.1"/>
    </source>
</evidence>
<sequence length="93" mass="10783">MCQHVKVRYSCGHTRYCVLCWCSRYTDLQKCCPLKVSRWENLTSERCGCCKDTNSLSRRRRLCCQTSMPSPSSIVKRRVFNSLLAKPKTKLAS</sequence>
<keyword evidence="2" id="KW-1185">Reference proteome</keyword>
<protein>
    <submittedName>
        <fullName evidence="1">Uncharacterized protein</fullName>
    </submittedName>
</protein>
<gene>
    <name evidence="1" type="ORF">ZT3D7_G6987</name>
</gene>
<proteinExistence type="predicted"/>
<accession>A0A1X7RWL2</accession>
<dbReference type="EMBL" id="LT853697">
    <property type="protein sequence ID" value="SMQ51834.1"/>
    <property type="molecule type" value="Genomic_DNA"/>
</dbReference>
<evidence type="ECO:0000313" key="2">
    <source>
        <dbReference type="Proteomes" id="UP000215127"/>
    </source>
</evidence>
<name>A0A1X7RWL2_ZYMT9</name>
<dbReference type="AlphaFoldDB" id="A0A1X7RWL2"/>